<comment type="caution">
    <text evidence="2">The sequence shown here is derived from an EMBL/GenBank/DDBJ whole genome shotgun (WGS) entry which is preliminary data.</text>
</comment>
<evidence type="ECO:0000259" key="1">
    <source>
        <dbReference type="Pfam" id="PF04101"/>
    </source>
</evidence>
<feature type="domain" description="Glycosyl transferase family 28 C-terminal" evidence="1">
    <location>
        <begin position="222"/>
        <end position="305"/>
    </location>
</feature>
<sequence length="329" mass="32893">MSAPRILFVVNAGPSVGGGHFMRSLNLARALEAGGAACAFAGPPALDALIDAFAPGAARATIADATGFNAVVFDHYGLAAPDHRAIAEGRPTLVVDDLADRLLAADLVVDAGLSRTAADYAGLVPSQAELLLGPNHAALSPAFAALRAEALARRAATPGVHRVMVSLGLTDVGGITARVVSALLPVLGERALDVVAGGAAPSLPALRDMADPRLTLHIDTRDMPALTAAADLAIGAAGSSSWERCVLGLPALSLVLADNQREAAAALSDRGAHLALGADDLRALPAAFQALADDPVARATMSAAAAGVCDGAGAARTAGRFLALIGATR</sequence>
<name>A0ABS0SZF5_9CAUL</name>
<dbReference type="InterPro" id="IPR007235">
    <property type="entry name" value="Glyco_trans_28_C"/>
</dbReference>
<gene>
    <name evidence="2" type="primary">pseG</name>
    <name evidence="2" type="ORF">I4Q42_15180</name>
</gene>
<dbReference type="NCBIfam" id="TIGR03590">
    <property type="entry name" value="PseG"/>
    <property type="match status" value="1"/>
</dbReference>
<dbReference type="GO" id="GO:0016787">
    <property type="term" value="F:hydrolase activity"/>
    <property type="evidence" value="ECO:0007669"/>
    <property type="project" value="UniProtKB-KW"/>
</dbReference>
<keyword evidence="2" id="KW-0378">Hydrolase</keyword>
<dbReference type="Gene3D" id="3.40.50.11190">
    <property type="match status" value="1"/>
</dbReference>
<proteinExistence type="predicted"/>
<dbReference type="Pfam" id="PF04101">
    <property type="entry name" value="Glyco_tran_28_C"/>
    <property type="match status" value="1"/>
</dbReference>
<dbReference type="Proteomes" id="UP000639859">
    <property type="component" value="Unassembled WGS sequence"/>
</dbReference>
<protein>
    <submittedName>
        <fullName evidence="2">UDP-2,4-diacetamido-2,4, 6-trideoxy-beta-L-altropyranose hydrolase</fullName>
        <ecNumber evidence="2">3.6.1.57</ecNumber>
    </submittedName>
</protein>
<accession>A0ABS0SZF5</accession>
<reference evidence="2 3" key="1">
    <citation type="submission" date="2020-11" db="EMBL/GenBank/DDBJ databases">
        <title>genome sequence of strain KACC 18849.</title>
        <authorList>
            <person name="Gao J."/>
            <person name="Zhang X."/>
        </authorList>
    </citation>
    <scope>NUCLEOTIDE SEQUENCE [LARGE SCALE GENOMIC DNA]</scope>
    <source>
        <strain evidence="2 3">KACC 18849</strain>
    </source>
</reference>
<dbReference type="EMBL" id="JADWOX010000010">
    <property type="protein sequence ID" value="MBI1685013.1"/>
    <property type="molecule type" value="Genomic_DNA"/>
</dbReference>
<dbReference type="RefSeq" id="WP_198576924.1">
    <property type="nucleotide sequence ID" value="NZ_JADWOX010000010.1"/>
</dbReference>
<dbReference type="InterPro" id="IPR020023">
    <property type="entry name" value="PseG"/>
</dbReference>
<evidence type="ECO:0000313" key="2">
    <source>
        <dbReference type="EMBL" id="MBI1685013.1"/>
    </source>
</evidence>
<dbReference type="EC" id="3.6.1.57" evidence="2"/>
<organism evidence="2 3">
    <name type="scientific">Caulobacter hibisci</name>
    <dbReference type="NCBI Taxonomy" id="2035993"/>
    <lineage>
        <taxon>Bacteria</taxon>
        <taxon>Pseudomonadati</taxon>
        <taxon>Pseudomonadota</taxon>
        <taxon>Alphaproteobacteria</taxon>
        <taxon>Caulobacterales</taxon>
        <taxon>Caulobacteraceae</taxon>
        <taxon>Caulobacter</taxon>
    </lineage>
</organism>
<dbReference type="Gene3D" id="3.40.50.2000">
    <property type="entry name" value="Glycogen Phosphorylase B"/>
    <property type="match status" value="1"/>
</dbReference>
<keyword evidence="3" id="KW-1185">Reference proteome</keyword>
<dbReference type="SUPFAM" id="SSF53756">
    <property type="entry name" value="UDP-Glycosyltransferase/glycogen phosphorylase"/>
    <property type="match status" value="1"/>
</dbReference>
<evidence type="ECO:0000313" key="3">
    <source>
        <dbReference type="Proteomes" id="UP000639859"/>
    </source>
</evidence>